<accession>A0A2S7N510</accession>
<dbReference type="InterPro" id="IPR010662">
    <property type="entry name" value="RBBP9/YdeN"/>
</dbReference>
<dbReference type="GO" id="GO:0016787">
    <property type="term" value="F:hydrolase activity"/>
    <property type="evidence" value="ECO:0007669"/>
    <property type="project" value="InterPro"/>
</dbReference>
<dbReference type="RefSeq" id="WP_104848266.1">
    <property type="nucleotide sequence ID" value="NZ_PKOZ01000001.1"/>
</dbReference>
<evidence type="ECO:0008006" key="3">
    <source>
        <dbReference type="Google" id="ProtNLM"/>
    </source>
</evidence>
<dbReference type="InterPro" id="IPR029058">
    <property type="entry name" value="AB_hydrolase_fold"/>
</dbReference>
<organism evidence="1 2">
    <name type="scientific">Pradoshia eiseniae</name>
    <dbReference type="NCBI Taxonomy" id="2064768"/>
    <lineage>
        <taxon>Bacteria</taxon>
        <taxon>Bacillati</taxon>
        <taxon>Bacillota</taxon>
        <taxon>Bacilli</taxon>
        <taxon>Bacillales</taxon>
        <taxon>Bacillaceae</taxon>
        <taxon>Pradoshia</taxon>
    </lineage>
</organism>
<dbReference type="PANTHER" id="PTHR15394">
    <property type="entry name" value="SERINE HYDROLASE RBBP9"/>
    <property type="match status" value="1"/>
</dbReference>
<reference evidence="1 2" key="1">
    <citation type="submission" date="2017-12" db="EMBL/GenBank/DDBJ databases">
        <title>Taxonomic description and draft genome of Pradoshia cofamensis Gen. nov., sp. nov., a thermotolerant bacillale isolated from anterior gut of earthworm Eisenia fetida.</title>
        <authorList>
            <person name="Saha T."/>
            <person name="Chakraborty R."/>
        </authorList>
    </citation>
    <scope>NUCLEOTIDE SEQUENCE [LARGE SCALE GENOMIC DNA]</scope>
    <source>
        <strain evidence="1 2">EAG3</strain>
    </source>
</reference>
<comment type="caution">
    <text evidence="1">The sequence shown here is derived from an EMBL/GenBank/DDBJ whole genome shotgun (WGS) entry which is preliminary data.</text>
</comment>
<name>A0A2S7N510_9BACI</name>
<keyword evidence="2" id="KW-1185">Reference proteome</keyword>
<dbReference type="Pfam" id="PF06821">
    <property type="entry name" value="Ser_hydrolase"/>
    <property type="match status" value="1"/>
</dbReference>
<dbReference type="PANTHER" id="PTHR15394:SF3">
    <property type="entry name" value="SERINE HYDROLASE RBBP9"/>
    <property type="match status" value="1"/>
</dbReference>
<protein>
    <recommendedName>
        <fullName evidence="3">Hydrolase</fullName>
    </recommendedName>
</protein>
<dbReference type="Gene3D" id="3.40.50.1820">
    <property type="entry name" value="alpha/beta hydrolase"/>
    <property type="match status" value="1"/>
</dbReference>
<proteinExistence type="predicted"/>
<dbReference type="OrthoDB" id="9804993at2"/>
<dbReference type="Proteomes" id="UP000239663">
    <property type="component" value="Unassembled WGS sequence"/>
</dbReference>
<dbReference type="EMBL" id="PKOZ01000001">
    <property type="protein sequence ID" value="PQD97171.1"/>
    <property type="molecule type" value="Genomic_DNA"/>
</dbReference>
<dbReference type="SUPFAM" id="SSF53474">
    <property type="entry name" value="alpha/beta-Hydrolases"/>
    <property type="match status" value="1"/>
</dbReference>
<gene>
    <name evidence="1" type="ORF">CYL18_04675</name>
</gene>
<evidence type="ECO:0000313" key="1">
    <source>
        <dbReference type="EMBL" id="PQD97171.1"/>
    </source>
</evidence>
<evidence type="ECO:0000313" key="2">
    <source>
        <dbReference type="Proteomes" id="UP000239663"/>
    </source>
</evidence>
<sequence length="192" mass="22352">MTESYLILHGLGGSGPTHWQTWLYHELIKVGKPVYYPTLPQYEHPRLSKWIEELDHTFKNISNDEKLTVIAHSLGCILWLQYLKKGLPEMVERVLLVAPPSPYHENEFIQAFFPLDVKGIEKHQPFKHTLQIQSTNDPYCSIEDSNYFKHLGLQQKVVWNKGHLNVDSGFGPWPWVLDYCLQKQEVSIIKEG</sequence>
<dbReference type="AlphaFoldDB" id="A0A2S7N510"/>